<protein>
    <submittedName>
        <fullName evidence="2">Uncharacterized protein</fullName>
    </submittedName>
</protein>
<feature type="region of interest" description="Disordered" evidence="1">
    <location>
        <begin position="106"/>
        <end position="181"/>
    </location>
</feature>
<dbReference type="EMBL" id="MU806534">
    <property type="protein sequence ID" value="KAJ3834424.1"/>
    <property type="molecule type" value="Genomic_DNA"/>
</dbReference>
<dbReference type="AlphaFoldDB" id="A0AA38P183"/>
<feature type="compositionally biased region" description="Basic and acidic residues" evidence="1">
    <location>
        <begin position="161"/>
        <end position="181"/>
    </location>
</feature>
<feature type="compositionally biased region" description="Polar residues" evidence="1">
    <location>
        <begin position="113"/>
        <end position="128"/>
    </location>
</feature>
<dbReference type="Proteomes" id="UP001163846">
    <property type="component" value="Unassembled WGS sequence"/>
</dbReference>
<organism evidence="2 3">
    <name type="scientific">Lentinula raphanica</name>
    <dbReference type="NCBI Taxonomy" id="153919"/>
    <lineage>
        <taxon>Eukaryota</taxon>
        <taxon>Fungi</taxon>
        <taxon>Dikarya</taxon>
        <taxon>Basidiomycota</taxon>
        <taxon>Agaricomycotina</taxon>
        <taxon>Agaricomycetes</taxon>
        <taxon>Agaricomycetidae</taxon>
        <taxon>Agaricales</taxon>
        <taxon>Marasmiineae</taxon>
        <taxon>Omphalotaceae</taxon>
        <taxon>Lentinula</taxon>
    </lineage>
</organism>
<feature type="compositionally biased region" description="Low complexity" evidence="1">
    <location>
        <begin position="129"/>
        <end position="139"/>
    </location>
</feature>
<proteinExistence type="predicted"/>
<feature type="compositionally biased region" description="Polar residues" evidence="1">
    <location>
        <begin position="143"/>
        <end position="155"/>
    </location>
</feature>
<keyword evidence="3" id="KW-1185">Reference proteome</keyword>
<sequence length="181" mass="19691">MSSSKRRQRANCVQITIGRGRFGSGPTERRLVGPIELARRREEALLRGTQLREGNYVTEETAANKRDFSSVRKHQWKETAKGYEVTLTPTEGAAAGEGAVEQVNTAACGAPGSHSTTPPSIQQSTQPEASTSNSNTSSALTRIVTNENDEGVSTTKRIRKMQSDAEELGRKRARTTEDEGI</sequence>
<evidence type="ECO:0000313" key="3">
    <source>
        <dbReference type="Proteomes" id="UP001163846"/>
    </source>
</evidence>
<accession>A0AA38P183</accession>
<evidence type="ECO:0000313" key="2">
    <source>
        <dbReference type="EMBL" id="KAJ3834424.1"/>
    </source>
</evidence>
<gene>
    <name evidence="2" type="ORF">F5878DRAFT_664781</name>
</gene>
<evidence type="ECO:0000256" key="1">
    <source>
        <dbReference type="SAM" id="MobiDB-lite"/>
    </source>
</evidence>
<name>A0AA38P183_9AGAR</name>
<comment type="caution">
    <text evidence="2">The sequence shown here is derived from an EMBL/GenBank/DDBJ whole genome shotgun (WGS) entry which is preliminary data.</text>
</comment>
<reference evidence="2" key="1">
    <citation type="submission" date="2022-08" db="EMBL/GenBank/DDBJ databases">
        <authorList>
            <consortium name="DOE Joint Genome Institute"/>
            <person name="Min B."/>
            <person name="Riley R."/>
            <person name="Sierra-Patev S."/>
            <person name="Naranjo-Ortiz M."/>
            <person name="Looney B."/>
            <person name="Konkel Z."/>
            <person name="Slot J.C."/>
            <person name="Sakamoto Y."/>
            <person name="Steenwyk J.L."/>
            <person name="Rokas A."/>
            <person name="Carro J."/>
            <person name="Camarero S."/>
            <person name="Ferreira P."/>
            <person name="Molpeceres G."/>
            <person name="Ruiz-Duenas F.J."/>
            <person name="Serrano A."/>
            <person name="Henrissat B."/>
            <person name="Drula E."/>
            <person name="Hughes K.W."/>
            <person name="Mata J.L."/>
            <person name="Ishikawa N.K."/>
            <person name="Vargas-Isla R."/>
            <person name="Ushijima S."/>
            <person name="Smith C.A."/>
            <person name="Ahrendt S."/>
            <person name="Andreopoulos W."/>
            <person name="He G."/>
            <person name="Labutti K."/>
            <person name="Lipzen A."/>
            <person name="Ng V."/>
            <person name="Sandor L."/>
            <person name="Barry K."/>
            <person name="Martinez A.T."/>
            <person name="Xiao Y."/>
            <person name="Gibbons J.G."/>
            <person name="Terashima K."/>
            <person name="Hibbett D.S."/>
            <person name="Grigoriev I.V."/>
        </authorList>
    </citation>
    <scope>NUCLEOTIDE SEQUENCE</scope>
    <source>
        <strain evidence="2">TFB9207</strain>
    </source>
</reference>